<evidence type="ECO:0000256" key="1">
    <source>
        <dbReference type="SAM" id="MobiDB-lite"/>
    </source>
</evidence>
<feature type="region of interest" description="Disordered" evidence="1">
    <location>
        <begin position="176"/>
        <end position="195"/>
    </location>
</feature>
<proteinExistence type="predicted"/>
<name>A0A1B6CTF6_9HEMI</name>
<sequence>MQNCNNDVYYFNVVDNQFGPYLGTQLQNLNESTQNDYNLSHPNLSASNSESMNVSENTSGSLAEIKDSLARNLTAKKWEEVINSAKSVFCKRHRTLLHWTNPKLSKTQLKERALSKWETISNNEKSIYISQVSGKIGFNNSILMVNPQLNISHNPPLHNNISEDQAAVNSILEPNEESEKRHYTRQSKQKIQKRKYRTNKSNKLNANLLSNDPQLKKDQKIWKKMRKAAMEGCMTREDLDLISNIEKFEQMDDNIDEIFWESVPSEDGLLFDVI</sequence>
<dbReference type="AlphaFoldDB" id="A0A1B6CTF6"/>
<evidence type="ECO:0000313" key="4">
    <source>
        <dbReference type="EMBL" id="JAS28775.1"/>
    </source>
</evidence>
<feature type="region of interest" description="Disordered" evidence="1">
    <location>
        <begin position="33"/>
        <end position="55"/>
    </location>
</feature>
<dbReference type="EMBL" id="GEDC01019961">
    <property type="protein sequence ID" value="JAS17337.1"/>
    <property type="molecule type" value="Transcribed_RNA"/>
</dbReference>
<protein>
    <submittedName>
        <fullName evidence="2">Uncharacterized protein</fullName>
    </submittedName>
</protein>
<dbReference type="EMBL" id="GEDC01020600">
    <property type="protein sequence ID" value="JAS16698.1"/>
    <property type="molecule type" value="Transcribed_RNA"/>
</dbReference>
<accession>A0A1B6CTF6</accession>
<evidence type="ECO:0000313" key="3">
    <source>
        <dbReference type="EMBL" id="JAS17337.1"/>
    </source>
</evidence>
<reference evidence="2" key="1">
    <citation type="submission" date="2015-12" db="EMBL/GenBank/DDBJ databases">
        <title>De novo transcriptome assembly of four potential Pierce s Disease insect vectors from Arizona vineyards.</title>
        <authorList>
            <person name="Tassone E.E."/>
        </authorList>
    </citation>
    <scope>NUCLEOTIDE SEQUENCE</scope>
</reference>
<feature type="compositionally biased region" description="Basic residues" evidence="1">
    <location>
        <begin position="182"/>
        <end position="195"/>
    </location>
</feature>
<gene>
    <name evidence="2" type="ORF">g.42929</name>
    <name evidence="4" type="ORF">g.42949</name>
    <name evidence="3" type="ORF">g.42951</name>
</gene>
<organism evidence="2">
    <name type="scientific">Clastoptera arizonana</name>
    <name type="common">Arizona spittle bug</name>
    <dbReference type="NCBI Taxonomy" id="38151"/>
    <lineage>
        <taxon>Eukaryota</taxon>
        <taxon>Metazoa</taxon>
        <taxon>Ecdysozoa</taxon>
        <taxon>Arthropoda</taxon>
        <taxon>Hexapoda</taxon>
        <taxon>Insecta</taxon>
        <taxon>Pterygota</taxon>
        <taxon>Neoptera</taxon>
        <taxon>Paraneoptera</taxon>
        <taxon>Hemiptera</taxon>
        <taxon>Auchenorrhyncha</taxon>
        <taxon>Cercopoidea</taxon>
        <taxon>Clastopteridae</taxon>
        <taxon>Clastoptera</taxon>
    </lineage>
</organism>
<dbReference type="EMBL" id="GEDC01008523">
    <property type="protein sequence ID" value="JAS28775.1"/>
    <property type="molecule type" value="Transcribed_RNA"/>
</dbReference>
<evidence type="ECO:0000313" key="2">
    <source>
        <dbReference type="EMBL" id="JAS16698.1"/>
    </source>
</evidence>